<keyword evidence="7 9" id="KW-0472">Membrane</keyword>
<evidence type="ECO:0000313" key="11">
    <source>
        <dbReference type="EMBL" id="GGF71520.1"/>
    </source>
</evidence>
<dbReference type="GO" id="GO:0022857">
    <property type="term" value="F:transmembrane transporter activity"/>
    <property type="evidence" value="ECO:0007669"/>
    <property type="project" value="UniProtKB-UniRule"/>
</dbReference>
<evidence type="ECO:0000256" key="5">
    <source>
        <dbReference type="ARBA" id="ARBA00022692"/>
    </source>
</evidence>
<dbReference type="GO" id="GO:0015740">
    <property type="term" value="P:C4-dicarboxylate transport"/>
    <property type="evidence" value="ECO:0007669"/>
    <property type="project" value="TreeGrafter"/>
</dbReference>
<accession>A0A917C5C7</accession>
<dbReference type="AlphaFoldDB" id="A0A917C5C7"/>
<keyword evidence="12" id="KW-1185">Reference proteome</keyword>
<comment type="subunit">
    <text evidence="9">The complex comprises the extracytoplasmic solute receptor protein and the two transmembrane proteins.</text>
</comment>
<dbReference type="InterPro" id="IPR055348">
    <property type="entry name" value="DctQ"/>
</dbReference>
<dbReference type="PANTHER" id="PTHR35011">
    <property type="entry name" value="2,3-DIKETO-L-GULONATE TRAP TRANSPORTER SMALL PERMEASE PROTEIN YIAM"/>
    <property type="match status" value="1"/>
</dbReference>
<dbReference type="InterPro" id="IPR007387">
    <property type="entry name" value="TRAP_DctQ"/>
</dbReference>
<organism evidence="11 12">
    <name type="scientific">Azorhizobium oxalatiphilum</name>
    <dbReference type="NCBI Taxonomy" id="980631"/>
    <lineage>
        <taxon>Bacteria</taxon>
        <taxon>Pseudomonadati</taxon>
        <taxon>Pseudomonadota</taxon>
        <taxon>Alphaproteobacteria</taxon>
        <taxon>Hyphomicrobiales</taxon>
        <taxon>Xanthobacteraceae</taxon>
        <taxon>Azorhizobium</taxon>
    </lineage>
</organism>
<feature type="transmembrane region" description="Helical" evidence="9">
    <location>
        <begin position="91"/>
        <end position="114"/>
    </location>
</feature>
<keyword evidence="3" id="KW-1003">Cell membrane</keyword>
<comment type="function">
    <text evidence="9">Part of the tripartite ATP-independent periplasmic (TRAP) transport system.</text>
</comment>
<feature type="transmembrane region" description="Helical" evidence="9">
    <location>
        <begin position="134"/>
        <end position="159"/>
    </location>
</feature>
<gene>
    <name evidence="11" type="ORF">GCM10007301_34010</name>
</gene>
<evidence type="ECO:0000256" key="9">
    <source>
        <dbReference type="RuleBase" id="RU369079"/>
    </source>
</evidence>
<evidence type="ECO:0000259" key="10">
    <source>
        <dbReference type="Pfam" id="PF04290"/>
    </source>
</evidence>
<keyword evidence="2 9" id="KW-0813">Transport</keyword>
<feature type="domain" description="Tripartite ATP-independent periplasmic transporters DctQ component" evidence="10">
    <location>
        <begin position="30"/>
        <end position="152"/>
    </location>
</feature>
<dbReference type="EMBL" id="BMCT01000005">
    <property type="protein sequence ID" value="GGF71520.1"/>
    <property type="molecule type" value="Genomic_DNA"/>
</dbReference>
<dbReference type="Pfam" id="PF04290">
    <property type="entry name" value="DctQ"/>
    <property type="match status" value="1"/>
</dbReference>
<protein>
    <recommendedName>
        <fullName evidence="9">TRAP transporter small permease protein</fullName>
    </recommendedName>
</protein>
<evidence type="ECO:0000313" key="12">
    <source>
        <dbReference type="Proteomes" id="UP000606044"/>
    </source>
</evidence>
<evidence type="ECO:0000256" key="3">
    <source>
        <dbReference type="ARBA" id="ARBA00022475"/>
    </source>
</evidence>
<keyword evidence="5 9" id="KW-0812">Transmembrane</keyword>
<evidence type="ECO:0000256" key="1">
    <source>
        <dbReference type="ARBA" id="ARBA00004429"/>
    </source>
</evidence>
<feature type="transmembrane region" description="Helical" evidence="9">
    <location>
        <begin position="12"/>
        <end position="32"/>
    </location>
</feature>
<reference evidence="11" key="1">
    <citation type="journal article" date="2014" name="Int. J. Syst. Evol. Microbiol.">
        <title>Complete genome sequence of Corynebacterium casei LMG S-19264T (=DSM 44701T), isolated from a smear-ripened cheese.</title>
        <authorList>
            <consortium name="US DOE Joint Genome Institute (JGI-PGF)"/>
            <person name="Walter F."/>
            <person name="Albersmeier A."/>
            <person name="Kalinowski J."/>
            <person name="Ruckert C."/>
        </authorList>
    </citation>
    <scope>NUCLEOTIDE SEQUENCE</scope>
    <source>
        <strain evidence="11">CCM 7897</strain>
    </source>
</reference>
<comment type="caution">
    <text evidence="11">The sequence shown here is derived from an EMBL/GenBank/DDBJ whole genome shotgun (WGS) entry which is preliminary data.</text>
</comment>
<keyword evidence="4 9" id="KW-0997">Cell inner membrane</keyword>
<reference evidence="11" key="2">
    <citation type="submission" date="2020-09" db="EMBL/GenBank/DDBJ databases">
        <authorList>
            <person name="Sun Q."/>
            <person name="Sedlacek I."/>
        </authorList>
    </citation>
    <scope>NUCLEOTIDE SEQUENCE</scope>
    <source>
        <strain evidence="11">CCM 7897</strain>
    </source>
</reference>
<evidence type="ECO:0000256" key="8">
    <source>
        <dbReference type="ARBA" id="ARBA00038436"/>
    </source>
</evidence>
<dbReference type="PANTHER" id="PTHR35011:SF10">
    <property type="entry name" value="TRAP TRANSPORTER SMALL PERMEASE PROTEIN"/>
    <property type="match status" value="1"/>
</dbReference>
<dbReference type="GO" id="GO:0005886">
    <property type="term" value="C:plasma membrane"/>
    <property type="evidence" value="ECO:0007669"/>
    <property type="project" value="UniProtKB-SubCell"/>
</dbReference>
<evidence type="ECO:0000256" key="7">
    <source>
        <dbReference type="ARBA" id="ARBA00023136"/>
    </source>
</evidence>
<evidence type="ECO:0000256" key="4">
    <source>
        <dbReference type="ARBA" id="ARBA00022519"/>
    </source>
</evidence>
<proteinExistence type="inferred from homology"/>
<dbReference type="RefSeq" id="WP_188580737.1">
    <property type="nucleotide sequence ID" value="NZ_BMCT01000005.1"/>
</dbReference>
<keyword evidence="6 9" id="KW-1133">Transmembrane helix</keyword>
<comment type="similarity">
    <text evidence="8 9">Belongs to the TRAP transporter small permease family.</text>
</comment>
<feature type="transmembrane region" description="Helical" evidence="9">
    <location>
        <begin position="52"/>
        <end position="70"/>
    </location>
</feature>
<name>A0A917C5C7_9HYPH</name>
<comment type="subcellular location">
    <subcellularLocation>
        <location evidence="1 9">Cell inner membrane</location>
        <topology evidence="1 9">Multi-pass membrane protein</topology>
    </subcellularLocation>
</comment>
<dbReference type="Proteomes" id="UP000606044">
    <property type="component" value="Unassembled WGS sequence"/>
</dbReference>
<sequence length="202" mass="22246">MSFQNTEARIRTISDWLCIAGGWGLVGLSIWIVVNVLLRKFASFSFQGVDEYGGYFLAIVSAAGFAKAALDKAHVRIDVVTRLFPLAGRAIFDVVALGLLFAMMWIIASKAVLLTYESWSMGALTPSVLRTPLWIPQSIWALALVWFTFVLAFLLVWAFGRLLRADFAGIEDKLGQDDIETEVAAEIADARARLATSPKETV</sequence>
<evidence type="ECO:0000256" key="6">
    <source>
        <dbReference type="ARBA" id="ARBA00022989"/>
    </source>
</evidence>
<evidence type="ECO:0000256" key="2">
    <source>
        <dbReference type="ARBA" id="ARBA00022448"/>
    </source>
</evidence>